<dbReference type="Pfam" id="PF12641">
    <property type="entry name" value="Flavodoxin_3"/>
    <property type="match status" value="1"/>
</dbReference>
<accession>A0A6J7Q2R4</accession>
<dbReference type="InterPro" id="IPR008254">
    <property type="entry name" value="Flavodoxin/NO_synth"/>
</dbReference>
<dbReference type="SUPFAM" id="SSF52218">
    <property type="entry name" value="Flavoproteins"/>
    <property type="match status" value="1"/>
</dbReference>
<dbReference type="GO" id="GO:0010181">
    <property type="term" value="F:FMN binding"/>
    <property type="evidence" value="ECO:0007669"/>
    <property type="project" value="InterPro"/>
</dbReference>
<evidence type="ECO:0000259" key="1">
    <source>
        <dbReference type="Pfam" id="PF12641"/>
    </source>
</evidence>
<feature type="domain" description="Flavodoxin-like" evidence="1">
    <location>
        <begin position="5"/>
        <end position="124"/>
    </location>
</feature>
<gene>
    <name evidence="2" type="ORF">UFOPK4098_00219</name>
</gene>
<organism evidence="2">
    <name type="scientific">freshwater metagenome</name>
    <dbReference type="NCBI Taxonomy" id="449393"/>
    <lineage>
        <taxon>unclassified sequences</taxon>
        <taxon>metagenomes</taxon>
        <taxon>ecological metagenomes</taxon>
    </lineage>
</organism>
<sequence>MKAALLVESLTGNTWKAAEMIGANLQQSGWSITGLSPVRKPDHGSIQSADIVLVGTWVHGLFVVGQAPWGADALAKLPAMRDKKVAAFCTFALNPAKTLDTMTRILESRGAEVVGGLALHRGKLGEHTEIFADRLVSVLATS</sequence>
<name>A0A6J7Q2R4_9ZZZZ</name>
<dbReference type="AlphaFoldDB" id="A0A6J7Q2R4"/>
<dbReference type="InterPro" id="IPR029039">
    <property type="entry name" value="Flavoprotein-like_sf"/>
</dbReference>
<reference evidence="2" key="1">
    <citation type="submission" date="2020-05" db="EMBL/GenBank/DDBJ databases">
        <authorList>
            <person name="Chiriac C."/>
            <person name="Salcher M."/>
            <person name="Ghai R."/>
            <person name="Kavagutti S V."/>
        </authorList>
    </citation>
    <scope>NUCLEOTIDE SEQUENCE</scope>
</reference>
<proteinExistence type="predicted"/>
<protein>
    <submittedName>
        <fullName evidence="2">Unannotated protein</fullName>
    </submittedName>
</protein>
<evidence type="ECO:0000313" key="2">
    <source>
        <dbReference type="EMBL" id="CAB5009883.1"/>
    </source>
</evidence>
<dbReference type="Gene3D" id="3.40.50.360">
    <property type="match status" value="1"/>
</dbReference>
<dbReference type="EMBL" id="CAFBPN010000005">
    <property type="protein sequence ID" value="CAB5009883.1"/>
    <property type="molecule type" value="Genomic_DNA"/>
</dbReference>